<dbReference type="InterPro" id="IPR023000">
    <property type="entry name" value="Shikimate_kinase_CS"/>
</dbReference>
<organism evidence="12">
    <name type="scientific">Ditylum brightwellii</name>
    <dbReference type="NCBI Taxonomy" id="49249"/>
    <lineage>
        <taxon>Eukaryota</taxon>
        <taxon>Sar</taxon>
        <taxon>Stramenopiles</taxon>
        <taxon>Ochrophyta</taxon>
        <taxon>Bacillariophyta</taxon>
        <taxon>Mediophyceae</taxon>
        <taxon>Lithodesmiophycidae</taxon>
        <taxon>Lithodesmiales</taxon>
        <taxon>Lithodesmiaceae</taxon>
        <taxon>Ditylum</taxon>
    </lineage>
</organism>
<dbReference type="GO" id="GO:0009423">
    <property type="term" value="P:chorismate biosynthetic process"/>
    <property type="evidence" value="ECO:0007669"/>
    <property type="project" value="UniProtKB-UniPathway"/>
</dbReference>
<feature type="chain" id="PRO_5030160069" description="shikimate kinase" evidence="11">
    <location>
        <begin position="19"/>
        <end position="294"/>
    </location>
</feature>
<dbReference type="GO" id="GO:0008652">
    <property type="term" value="P:amino acid biosynthetic process"/>
    <property type="evidence" value="ECO:0007669"/>
    <property type="project" value="UniProtKB-KW"/>
</dbReference>
<dbReference type="HAMAP" id="MF_00109">
    <property type="entry name" value="Shikimate_kinase"/>
    <property type="match status" value="1"/>
</dbReference>
<keyword evidence="9" id="KW-0057">Aromatic amino acid biosynthesis</keyword>
<evidence type="ECO:0000256" key="2">
    <source>
        <dbReference type="ARBA" id="ARBA00006997"/>
    </source>
</evidence>
<evidence type="ECO:0000256" key="7">
    <source>
        <dbReference type="ARBA" id="ARBA00022777"/>
    </source>
</evidence>
<dbReference type="InterPro" id="IPR000623">
    <property type="entry name" value="Shikimate_kinase/TSH1"/>
</dbReference>
<evidence type="ECO:0000256" key="6">
    <source>
        <dbReference type="ARBA" id="ARBA00022741"/>
    </source>
</evidence>
<keyword evidence="6" id="KW-0547">Nucleotide-binding</keyword>
<dbReference type="EC" id="2.7.1.71" evidence="3"/>
<keyword evidence="5" id="KW-0808">Transferase</keyword>
<gene>
    <name evidence="12" type="ORF">DBRI1063_LOCUS5563</name>
</gene>
<evidence type="ECO:0000256" key="9">
    <source>
        <dbReference type="ARBA" id="ARBA00023141"/>
    </source>
</evidence>
<evidence type="ECO:0000313" key="12">
    <source>
        <dbReference type="EMBL" id="CAD9319713.1"/>
    </source>
</evidence>
<dbReference type="Gene3D" id="3.40.50.300">
    <property type="entry name" value="P-loop containing nucleotide triphosphate hydrolases"/>
    <property type="match status" value="1"/>
</dbReference>
<dbReference type="InterPro" id="IPR027417">
    <property type="entry name" value="P-loop_NTPase"/>
</dbReference>
<keyword evidence="11" id="KW-0732">Signal</keyword>
<dbReference type="AlphaFoldDB" id="A0A6U3Q8M5"/>
<dbReference type="PRINTS" id="PR01100">
    <property type="entry name" value="SHIKIMTKNASE"/>
</dbReference>
<comment type="similarity">
    <text evidence="2">Belongs to the shikimate kinase family.</text>
</comment>
<dbReference type="CDD" id="cd00464">
    <property type="entry name" value="SK"/>
    <property type="match status" value="1"/>
</dbReference>
<evidence type="ECO:0000256" key="5">
    <source>
        <dbReference type="ARBA" id="ARBA00022679"/>
    </source>
</evidence>
<evidence type="ECO:0000256" key="8">
    <source>
        <dbReference type="ARBA" id="ARBA00022840"/>
    </source>
</evidence>
<dbReference type="PANTHER" id="PTHR21087:SF16">
    <property type="entry name" value="SHIKIMATE KINASE 1, CHLOROPLASTIC"/>
    <property type="match status" value="1"/>
</dbReference>
<dbReference type="SUPFAM" id="SSF52540">
    <property type="entry name" value="P-loop containing nucleoside triphosphate hydrolases"/>
    <property type="match status" value="1"/>
</dbReference>
<dbReference type="InterPro" id="IPR031322">
    <property type="entry name" value="Shikimate/glucono_kinase"/>
</dbReference>
<evidence type="ECO:0000256" key="3">
    <source>
        <dbReference type="ARBA" id="ARBA00012154"/>
    </source>
</evidence>
<dbReference type="UniPathway" id="UPA00053">
    <property type="reaction ID" value="UER00088"/>
</dbReference>
<accession>A0A6U3Q8M5</accession>
<sequence length="294" mass="32392">MVKVNVLLALLSASASSAFTINAPPTFLHQHRQHKSLPSTFLSSKTTTVLCAGGFEWEDPTENLDSGVENPFKNPELLEKIGEDGEGMTIDPARLLGPRLQGSNLYFVGMMGSGKSAVGDAVARRMGSYNFLDTDTIIESVTNATITEIFAQEGEDTFRDIESQVLDSVHAHVRCVVSTGGGIVKKLSNWAKLQSGVVIWIDVPPSVIYNRIKDKDDRPLLQNDNPLETLEKLLEERKPRYSQADVRIEVNDESMSIEDVASKVVQDLHNFIDENPPAWKIAKAKAQAEGLDWV</sequence>
<dbReference type="GO" id="GO:0004765">
    <property type="term" value="F:shikimate kinase activity"/>
    <property type="evidence" value="ECO:0007669"/>
    <property type="project" value="UniProtKB-EC"/>
</dbReference>
<feature type="signal peptide" evidence="11">
    <location>
        <begin position="1"/>
        <end position="18"/>
    </location>
</feature>
<evidence type="ECO:0000256" key="4">
    <source>
        <dbReference type="ARBA" id="ARBA00022605"/>
    </source>
</evidence>
<keyword evidence="7" id="KW-0418">Kinase</keyword>
<evidence type="ECO:0000256" key="10">
    <source>
        <dbReference type="ARBA" id="ARBA00048567"/>
    </source>
</evidence>
<dbReference type="EMBL" id="HBGN01008673">
    <property type="protein sequence ID" value="CAD9319713.1"/>
    <property type="molecule type" value="Transcribed_RNA"/>
</dbReference>
<dbReference type="GO" id="GO:0005524">
    <property type="term" value="F:ATP binding"/>
    <property type="evidence" value="ECO:0007669"/>
    <property type="project" value="UniProtKB-KW"/>
</dbReference>
<reference evidence="12" key="1">
    <citation type="submission" date="2021-01" db="EMBL/GenBank/DDBJ databases">
        <authorList>
            <person name="Corre E."/>
            <person name="Pelletier E."/>
            <person name="Niang G."/>
            <person name="Scheremetjew M."/>
            <person name="Finn R."/>
            <person name="Kale V."/>
            <person name="Holt S."/>
            <person name="Cochrane G."/>
            <person name="Meng A."/>
            <person name="Brown T."/>
            <person name="Cohen L."/>
        </authorList>
    </citation>
    <scope>NUCLEOTIDE SEQUENCE</scope>
    <source>
        <strain evidence="12">Pop2</strain>
    </source>
</reference>
<comment type="catalytic activity">
    <reaction evidence="10">
        <text>shikimate + ATP = 3-phosphoshikimate + ADP + H(+)</text>
        <dbReference type="Rhea" id="RHEA:13121"/>
        <dbReference type="ChEBI" id="CHEBI:15378"/>
        <dbReference type="ChEBI" id="CHEBI:30616"/>
        <dbReference type="ChEBI" id="CHEBI:36208"/>
        <dbReference type="ChEBI" id="CHEBI:145989"/>
        <dbReference type="ChEBI" id="CHEBI:456216"/>
        <dbReference type="EC" id="2.7.1.71"/>
    </reaction>
</comment>
<dbReference type="GO" id="GO:0009073">
    <property type="term" value="P:aromatic amino acid family biosynthetic process"/>
    <property type="evidence" value="ECO:0007669"/>
    <property type="project" value="UniProtKB-KW"/>
</dbReference>
<dbReference type="PROSITE" id="PS01128">
    <property type="entry name" value="SHIKIMATE_KINASE"/>
    <property type="match status" value="1"/>
</dbReference>
<dbReference type="PANTHER" id="PTHR21087">
    <property type="entry name" value="SHIKIMATE KINASE"/>
    <property type="match status" value="1"/>
</dbReference>
<keyword evidence="8" id="KW-0067">ATP-binding</keyword>
<dbReference type="GO" id="GO:0005829">
    <property type="term" value="C:cytosol"/>
    <property type="evidence" value="ECO:0007669"/>
    <property type="project" value="TreeGrafter"/>
</dbReference>
<proteinExistence type="inferred from homology"/>
<dbReference type="Pfam" id="PF01202">
    <property type="entry name" value="SKI"/>
    <property type="match status" value="1"/>
</dbReference>
<keyword evidence="4" id="KW-0028">Amino-acid biosynthesis</keyword>
<evidence type="ECO:0000256" key="11">
    <source>
        <dbReference type="SAM" id="SignalP"/>
    </source>
</evidence>
<name>A0A6U3Q8M5_9STRA</name>
<evidence type="ECO:0000256" key="1">
    <source>
        <dbReference type="ARBA" id="ARBA00004842"/>
    </source>
</evidence>
<protein>
    <recommendedName>
        <fullName evidence="3">shikimate kinase</fullName>
        <ecNumber evidence="3">2.7.1.71</ecNumber>
    </recommendedName>
</protein>
<comment type="pathway">
    <text evidence="1">Metabolic intermediate biosynthesis; chorismate biosynthesis; chorismate from D-erythrose 4-phosphate and phosphoenolpyruvate: step 5/7.</text>
</comment>